<name>A0A7M5WXF0_9CNID</name>
<dbReference type="GO" id="GO:0006886">
    <property type="term" value="P:intracellular protein transport"/>
    <property type="evidence" value="ECO:0007669"/>
    <property type="project" value="InterPro"/>
</dbReference>
<comment type="similarity">
    <text evidence="2">Belongs to the VTI1 family.</text>
</comment>
<keyword evidence="9 17" id="KW-0472">Membrane</keyword>
<dbReference type="GO" id="GO:0000139">
    <property type="term" value="C:Golgi membrane"/>
    <property type="evidence" value="ECO:0007669"/>
    <property type="project" value="UniProtKB-SubCell"/>
</dbReference>
<dbReference type="GO" id="GO:0048280">
    <property type="term" value="P:vesicle fusion with Golgi apparatus"/>
    <property type="evidence" value="ECO:0007669"/>
    <property type="project" value="TreeGrafter"/>
</dbReference>
<dbReference type="Gene3D" id="1.20.5.110">
    <property type="match status" value="1"/>
</dbReference>
<evidence type="ECO:0000256" key="8">
    <source>
        <dbReference type="ARBA" id="ARBA00023054"/>
    </source>
</evidence>
<keyword evidence="6 17" id="KW-1133">Transmembrane helix</keyword>
<dbReference type="GO" id="GO:0031902">
    <property type="term" value="C:late endosome membrane"/>
    <property type="evidence" value="ECO:0007669"/>
    <property type="project" value="TreeGrafter"/>
</dbReference>
<dbReference type="GO" id="GO:0000149">
    <property type="term" value="F:SNARE binding"/>
    <property type="evidence" value="ECO:0007669"/>
    <property type="project" value="TreeGrafter"/>
</dbReference>
<dbReference type="PIRSF" id="PIRSF028865">
    <property type="entry name" value="Membrin-2"/>
    <property type="match status" value="1"/>
</dbReference>
<evidence type="ECO:0000256" key="5">
    <source>
        <dbReference type="ARBA" id="ARBA00022927"/>
    </source>
</evidence>
<dbReference type="SMART" id="SM00397">
    <property type="entry name" value="t_SNARE"/>
    <property type="match status" value="1"/>
</dbReference>
<evidence type="ECO:0000256" key="7">
    <source>
        <dbReference type="ARBA" id="ARBA00023034"/>
    </source>
</evidence>
<dbReference type="EnsemblMetazoa" id="CLYHEMT014623.1">
    <property type="protein sequence ID" value="CLYHEMP014623.1"/>
    <property type="gene ID" value="CLYHEMG014623"/>
</dbReference>
<dbReference type="GeneID" id="136803188"/>
<keyword evidence="4 17" id="KW-0812">Transmembrane</keyword>
<keyword evidence="5" id="KW-0653">Protein transport</keyword>
<evidence type="ECO:0000256" key="13">
    <source>
        <dbReference type="ARBA" id="ARBA00081711"/>
    </source>
</evidence>
<proteinExistence type="inferred from homology"/>
<dbReference type="RefSeq" id="XP_066916024.1">
    <property type="nucleotide sequence ID" value="XM_067059923.1"/>
</dbReference>
<evidence type="ECO:0000256" key="14">
    <source>
        <dbReference type="ARBA" id="ARBA00082368"/>
    </source>
</evidence>
<evidence type="ECO:0000256" key="17">
    <source>
        <dbReference type="SAM" id="Phobius"/>
    </source>
</evidence>
<dbReference type="Gene3D" id="1.20.58.400">
    <property type="entry name" value="t-snare proteins"/>
    <property type="match status" value="1"/>
</dbReference>
<feature type="transmembrane region" description="Helical" evidence="17">
    <location>
        <begin position="197"/>
        <end position="216"/>
    </location>
</feature>
<evidence type="ECO:0000256" key="6">
    <source>
        <dbReference type="ARBA" id="ARBA00022989"/>
    </source>
</evidence>
<dbReference type="GO" id="GO:0042147">
    <property type="term" value="P:retrograde transport, endosome to Golgi"/>
    <property type="evidence" value="ECO:0007669"/>
    <property type="project" value="TreeGrafter"/>
</dbReference>
<dbReference type="Pfam" id="PF12352">
    <property type="entry name" value="V-SNARE_C"/>
    <property type="match status" value="1"/>
</dbReference>
<evidence type="ECO:0000256" key="15">
    <source>
        <dbReference type="SAM" id="Coils"/>
    </source>
</evidence>
<keyword evidence="3" id="KW-0813">Transport</keyword>
<dbReference type="AlphaFoldDB" id="A0A7M5WXF0"/>
<dbReference type="FunFam" id="1.20.5.110:FF:000078">
    <property type="entry name" value="Vesicle transport through interaction with t-SNAREs 1A"/>
    <property type="match status" value="1"/>
</dbReference>
<dbReference type="Proteomes" id="UP000594262">
    <property type="component" value="Unplaced"/>
</dbReference>
<keyword evidence="20" id="KW-1185">Reference proteome</keyword>
<sequence>MGDLFTEYEKDFGVLSADIVSKTNKIPNLHGVPKRTLIDDVEQKFDELQELLEQMDLEVRGLPGDRKNASSSRLKSYKDESKTLEQNFKKSKISMTDLEHARTELLAGEDGGQSEDQRSRLLENTERVERSNRRLEEGYRVCIETEELGEEILTNLSRDRENMTRTRDRLRNTNNDLSSSSRILTGMMRRVIQNRMLMCLAILMVLVVICVVIYYASQK</sequence>
<evidence type="ECO:0000256" key="3">
    <source>
        <dbReference type="ARBA" id="ARBA00022448"/>
    </source>
</evidence>
<feature type="domain" description="T-SNARE coiled-coil homology" evidence="18">
    <location>
        <begin position="120"/>
        <end position="187"/>
    </location>
</feature>
<dbReference type="SUPFAM" id="SSF58038">
    <property type="entry name" value="SNARE fusion complex"/>
    <property type="match status" value="1"/>
</dbReference>
<dbReference type="PANTHER" id="PTHR21230:SF26">
    <property type="entry name" value="VESICLE TRANSPORT THROUGH INTERACTION WITH T-SNARES HOMOLOG 1A"/>
    <property type="match status" value="1"/>
</dbReference>
<dbReference type="GO" id="GO:0006896">
    <property type="term" value="P:Golgi to vacuole transport"/>
    <property type="evidence" value="ECO:0007669"/>
    <property type="project" value="TreeGrafter"/>
</dbReference>
<dbReference type="Pfam" id="PF05008">
    <property type="entry name" value="V-SNARE"/>
    <property type="match status" value="1"/>
</dbReference>
<dbReference type="GO" id="GO:0005484">
    <property type="term" value="F:SNAP receptor activity"/>
    <property type="evidence" value="ECO:0007669"/>
    <property type="project" value="InterPro"/>
</dbReference>
<protein>
    <recommendedName>
        <fullName evidence="12">Vesicle transport through interaction with t-SNAREs homolog 1A</fullName>
    </recommendedName>
    <alternativeName>
        <fullName evidence="14">Vesicle transport v-SNARE protein Vti1-like 2</fullName>
    </alternativeName>
    <alternativeName>
        <fullName evidence="13">Vti1-rp2</fullName>
    </alternativeName>
</protein>
<evidence type="ECO:0000256" key="12">
    <source>
        <dbReference type="ARBA" id="ARBA00071612"/>
    </source>
</evidence>
<dbReference type="GO" id="GO:0005829">
    <property type="term" value="C:cytosol"/>
    <property type="evidence" value="ECO:0007669"/>
    <property type="project" value="GOC"/>
</dbReference>
<dbReference type="GO" id="GO:0005789">
    <property type="term" value="C:endoplasmic reticulum membrane"/>
    <property type="evidence" value="ECO:0007669"/>
    <property type="project" value="TreeGrafter"/>
</dbReference>
<comment type="subunit">
    <text evidence="11">Interacts with distinct SNARE complexes that contain either STX5 or STX6. Interacts with NAPA and, to a lesser extent, with NAPG. Identified in a complex containing STX6, STX12, VAMP4 and VTI1A.</text>
</comment>
<keyword evidence="7" id="KW-0333">Golgi apparatus</keyword>
<evidence type="ECO:0000256" key="4">
    <source>
        <dbReference type="ARBA" id="ARBA00022692"/>
    </source>
</evidence>
<evidence type="ECO:0000256" key="9">
    <source>
        <dbReference type="ARBA" id="ARBA00023136"/>
    </source>
</evidence>
<dbReference type="SUPFAM" id="SSF47661">
    <property type="entry name" value="t-snare proteins"/>
    <property type="match status" value="1"/>
</dbReference>
<dbReference type="OrthoDB" id="430637at2759"/>
<dbReference type="CDD" id="cd15891">
    <property type="entry name" value="SNARE_Vti1a"/>
    <property type="match status" value="1"/>
</dbReference>
<evidence type="ECO:0000313" key="19">
    <source>
        <dbReference type="EnsemblMetazoa" id="CLYHEMP014623.1"/>
    </source>
</evidence>
<dbReference type="InterPro" id="IPR010989">
    <property type="entry name" value="SNARE"/>
</dbReference>
<dbReference type="InterPro" id="IPR007705">
    <property type="entry name" value="Vesicle_trsprt_v-SNARE_N"/>
</dbReference>
<feature type="coiled-coil region" evidence="15">
    <location>
        <begin position="153"/>
        <end position="180"/>
    </location>
</feature>
<dbReference type="GO" id="GO:0031201">
    <property type="term" value="C:SNARE complex"/>
    <property type="evidence" value="ECO:0007669"/>
    <property type="project" value="TreeGrafter"/>
</dbReference>
<dbReference type="GO" id="GO:0012507">
    <property type="term" value="C:ER to Golgi transport vesicle membrane"/>
    <property type="evidence" value="ECO:0007669"/>
    <property type="project" value="TreeGrafter"/>
</dbReference>
<evidence type="ECO:0000256" key="11">
    <source>
        <dbReference type="ARBA" id="ARBA00065755"/>
    </source>
</evidence>
<dbReference type="GO" id="GO:0006891">
    <property type="term" value="P:intra-Golgi vesicle-mediated transport"/>
    <property type="evidence" value="ECO:0007669"/>
    <property type="project" value="TreeGrafter"/>
</dbReference>
<feature type="region of interest" description="Disordered" evidence="16">
    <location>
        <begin position="62"/>
        <end position="81"/>
    </location>
</feature>
<evidence type="ECO:0000256" key="1">
    <source>
        <dbReference type="ARBA" id="ARBA00004194"/>
    </source>
</evidence>
<evidence type="ECO:0000256" key="2">
    <source>
        <dbReference type="ARBA" id="ARBA00006108"/>
    </source>
</evidence>
<dbReference type="PANTHER" id="PTHR21230">
    <property type="entry name" value="VESICLE TRANSPORT V-SNARE PROTEIN VTI1-RELATED"/>
    <property type="match status" value="1"/>
</dbReference>
<comment type="subcellular location">
    <subcellularLocation>
        <location evidence="10">Endomembrane system</location>
        <topology evidence="10">Single-pass type IV membrane protein</topology>
    </subcellularLocation>
    <subcellularLocation>
        <location evidence="1">Golgi apparatus membrane</location>
        <topology evidence="1">Single-pass membrane protein</topology>
    </subcellularLocation>
</comment>
<reference evidence="19" key="1">
    <citation type="submission" date="2021-01" db="UniProtKB">
        <authorList>
            <consortium name="EnsemblMetazoa"/>
        </authorList>
    </citation>
    <scope>IDENTIFICATION</scope>
</reference>
<dbReference type="FunFam" id="1.20.58.400:FF:000001">
    <property type="entry name" value="Vesicle transport through interaction with t-SNAREs homolog 1A"/>
    <property type="match status" value="1"/>
</dbReference>
<evidence type="ECO:0000313" key="20">
    <source>
        <dbReference type="Proteomes" id="UP000594262"/>
    </source>
</evidence>
<accession>A0A7M5WXF0</accession>
<evidence type="ECO:0000256" key="10">
    <source>
        <dbReference type="ARBA" id="ARBA00046280"/>
    </source>
</evidence>
<evidence type="ECO:0000259" key="18">
    <source>
        <dbReference type="SMART" id="SM00397"/>
    </source>
</evidence>
<dbReference type="InterPro" id="IPR038407">
    <property type="entry name" value="v-SNARE_N_sf"/>
</dbReference>
<organism evidence="19 20">
    <name type="scientific">Clytia hemisphaerica</name>
    <dbReference type="NCBI Taxonomy" id="252671"/>
    <lineage>
        <taxon>Eukaryota</taxon>
        <taxon>Metazoa</taxon>
        <taxon>Cnidaria</taxon>
        <taxon>Hydrozoa</taxon>
        <taxon>Hydroidolina</taxon>
        <taxon>Leptothecata</taxon>
        <taxon>Obeliida</taxon>
        <taxon>Clytiidae</taxon>
        <taxon>Clytia</taxon>
    </lineage>
</organism>
<evidence type="ECO:0000256" key="16">
    <source>
        <dbReference type="SAM" id="MobiDB-lite"/>
    </source>
</evidence>
<dbReference type="GO" id="GO:0016236">
    <property type="term" value="P:macroautophagy"/>
    <property type="evidence" value="ECO:0007669"/>
    <property type="project" value="TreeGrafter"/>
</dbReference>
<keyword evidence="8 15" id="KW-0175">Coiled coil</keyword>
<dbReference type="InterPro" id="IPR027027">
    <property type="entry name" value="GOSR2/Membrin/Bos1"/>
</dbReference>
<dbReference type="InterPro" id="IPR000727">
    <property type="entry name" value="T_SNARE_dom"/>
</dbReference>